<dbReference type="Pfam" id="PF12802">
    <property type="entry name" value="MarR_2"/>
    <property type="match status" value="1"/>
</dbReference>
<dbReference type="InterPro" id="IPR023187">
    <property type="entry name" value="Tscrpt_reg_MarR-type_CS"/>
</dbReference>
<comment type="caution">
    <text evidence="5">The sequence shown here is derived from an EMBL/GenBank/DDBJ whole genome shotgun (WGS) entry which is preliminary data.</text>
</comment>
<evidence type="ECO:0000313" key="5">
    <source>
        <dbReference type="EMBL" id="OUC98397.1"/>
    </source>
</evidence>
<accession>A0A243RTK0</accession>
<dbReference type="InterPro" id="IPR036388">
    <property type="entry name" value="WH-like_DNA-bd_sf"/>
</dbReference>
<keyword evidence="1" id="KW-0805">Transcription regulation</keyword>
<name>A0A243RTK0_9ACTN</name>
<dbReference type="RefSeq" id="WP_086569492.1">
    <property type="nucleotide sequence ID" value="NZ_NGFP01000021.1"/>
</dbReference>
<dbReference type="SMART" id="SM00347">
    <property type="entry name" value="HTH_MARR"/>
    <property type="match status" value="1"/>
</dbReference>
<dbReference type="AlphaFoldDB" id="A0A243RTK0"/>
<evidence type="ECO:0000259" key="4">
    <source>
        <dbReference type="PROSITE" id="PS50995"/>
    </source>
</evidence>
<organism evidence="5 6">
    <name type="scientific">Streptosporangium minutum</name>
    <dbReference type="NCBI Taxonomy" id="569862"/>
    <lineage>
        <taxon>Bacteria</taxon>
        <taxon>Bacillati</taxon>
        <taxon>Actinomycetota</taxon>
        <taxon>Actinomycetes</taxon>
        <taxon>Streptosporangiales</taxon>
        <taxon>Streptosporangiaceae</taxon>
        <taxon>Streptosporangium</taxon>
    </lineage>
</organism>
<dbReference type="InterPro" id="IPR000835">
    <property type="entry name" value="HTH_MarR-typ"/>
</dbReference>
<dbReference type="InterPro" id="IPR039422">
    <property type="entry name" value="MarR/SlyA-like"/>
</dbReference>
<evidence type="ECO:0000313" key="6">
    <source>
        <dbReference type="Proteomes" id="UP000194761"/>
    </source>
</evidence>
<feature type="domain" description="HTH marR-type" evidence="4">
    <location>
        <begin position="27"/>
        <end position="160"/>
    </location>
</feature>
<keyword evidence="3" id="KW-0804">Transcription</keyword>
<reference evidence="5 6" key="1">
    <citation type="submission" date="2017-05" db="EMBL/GenBank/DDBJ databases">
        <title>Biotechnological potential of actinobacteria isolated from South African environments.</title>
        <authorList>
            <person name="Le Roes-Hill M."/>
            <person name="Prins A."/>
            <person name="Durrell K.A."/>
        </authorList>
    </citation>
    <scope>NUCLEOTIDE SEQUENCE [LARGE SCALE GENOMIC DNA]</scope>
    <source>
        <strain evidence="5">M26</strain>
    </source>
</reference>
<dbReference type="PANTHER" id="PTHR33164:SF104">
    <property type="entry name" value="TRANSCRIPTIONAL REGULATORY PROTEIN"/>
    <property type="match status" value="1"/>
</dbReference>
<keyword evidence="6" id="KW-1185">Reference proteome</keyword>
<evidence type="ECO:0000256" key="2">
    <source>
        <dbReference type="ARBA" id="ARBA00023125"/>
    </source>
</evidence>
<dbReference type="Gene3D" id="1.10.10.10">
    <property type="entry name" value="Winged helix-like DNA-binding domain superfamily/Winged helix DNA-binding domain"/>
    <property type="match status" value="1"/>
</dbReference>
<dbReference type="SUPFAM" id="SSF46785">
    <property type="entry name" value="Winged helix' DNA-binding domain"/>
    <property type="match status" value="1"/>
</dbReference>
<dbReference type="GO" id="GO:0003677">
    <property type="term" value="F:DNA binding"/>
    <property type="evidence" value="ECO:0007669"/>
    <property type="project" value="UniProtKB-KW"/>
</dbReference>
<dbReference type="PRINTS" id="PR00598">
    <property type="entry name" value="HTHMARR"/>
</dbReference>
<sequence>MTEEAQDPVRRMVEQWNARRPDIDPAPMALFGRLTRAERGAGAAIAEVLRPYGLNRGEFDVLATLYRGGGDLSPGALALALLLSPAAVTNRVDRLERSGHLRRDPDPEDGRGVRIRLTDSGHDLLERALTDHVAGLAKLAAGLTEAERDQLEALLAKLSSGTGDPSSGLR</sequence>
<evidence type="ECO:0000256" key="1">
    <source>
        <dbReference type="ARBA" id="ARBA00023015"/>
    </source>
</evidence>
<evidence type="ECO:0000256" key="3">
    <source>
        <dbReference type="ARBA" id="ARBA00023163"/>
    </source>
</evidence>
<dbReference type="PROSITE" id="PS50995">
    <property type="entry name" value="HTH_MARR_2"/>
    <property type="match status" value="1"/>
</dbReference>
<dbReference type="EMBL" id="NGFP01000021">
    <property type="protein sequence ID" value="OUC98397.1"/>
    <property type="molecule type" value="Genomic_DNA"/>
</dbReference>
<dbReference type="PANTHER" id="PTHR33164">
    <property type="entry name" value="TRANSCRIPTIONAL REGULATOR, MARR FAMILY"/>
    <property type="match status" value="1"/>
</dbReference>
<gene>
    <name evidence="5" type="ORF">CA984_07070</name>
</gene>
<dbReference type="Proteomes" id="UP000194761">
    <property type="component" value="Unassembled WGS sequence"/>
</dbReference>
<proteinExistence type="predicted"/>
<dbReference type="PROSITE" id="PS01117">
    <property type="entry name" value="HTH_MARR_1"/>
    <property type="match status" value="1"/>
</dbReference>
<dbReference type="InterPro" id="IPR036390">
    <property type="entry name" value="WH_DNA-bd_sf"/>
</dbReference>
<dbReference type="GO" id="GO:0006950">
    <property type="term" value="P:response to stress"/>
    <property type="evidence" value="ECO:0007669"/>
    <property type="project" value="TreeGrafter"/>
</dbReference>
<protein>
    <recommendedName>
        <fullName evidence="4">HTH marR-type domain-containing protein</fullName>
    </recommendedName>
</protein>
<dbReference type="GO" id="GO:0003700">
    <property type="term" value="F:DNA-binding transcription factor activity"/>
    <property type="evidence" value="ECO:0007669"/>
    <property type="project" value="InterPro"/>
</dbReference>
<keyword evidence="2" id="KW-0238">DNA-binding</keyword>